<evidence type="ECO:0000256" key="1">
    <source>
        <dbReference type="ARBA" id="ARBA00023002"/>
    </source>
</evidence>
<dbReference type="STRING" id="475255.SAMN04488101_105160"/>
<dbReference type="GO" id="GO:0016620">
    <property type="term" value="F:oxidoreductase activity, acting on the aldehyde or oxo group of donors, NAD or NADP as acceptor"/>
    <property type="evidence" value="ECO:0007669"/>
    <property type="project" value="InterPro"/>
</dbReference>
<proteinExistence type="predicted"/>
<dbReference type="Proteomes" id="UP000192678">
    <property type="component" value="Unassembled WGS sequence"/>
</dbReference>
<organism evidence="3 4">
    <name type="scientific">Pedobacter nyackensis</name>
    <dbReference type="NCBI Taxonomy" id="475255"/>
    <lineage>
        <taxon>Bacteria</taxon>
        <taxon>Pseudomonadati</taxon>
        <taxon>Bacteroidota</taxon>
        <taxon>Sphingobacteriia</taxon>
        <taxon>Sphingobacteriales</taxon>
        <taxon>Sphingobacteriaceae</taxon>
        <taxon>Pedobacter</taxon>
    </lineage>
</organism>
<dbReference type="EMBL" id="FWYB01000005">
    <property type="protein sequence ID" value="SMC91104.1"/>
    <property type="molecule type" value="Genomic_DNA"/>
</dbReference>
<dbReference type="CDD" id="cd07129">
    <property type="entry name" value="ALDH_KGSADH"/>
    <property type="match status" value="1"/>
</dbReference>
<dbReference type="Pfam" id="PF00171">
    <property type="entry name" value="Aldedh"/>
    <property type="match status" value="1"/>
</dbReference>
<accession>A0A1W2D252</accession>
<keyword evidence="4" id="KW-1185">Reference proteome</keyword>
<dbReference type="Gene3D" id="3.40.309.10">
    <property type="entry name" value="Aldehyde Dehydrogenase, Chain A, domain 2"/>
    <property type="match status" value="1"/>
</dbReference>
<evidence type="ECO:0000259" key="2">
    <source>
        <dbReference type="Pfam" id="PF00171"/>
    </source>
</evidence>
<dbReference type="InterPro" id="IPR016162">
    <property type="entry name" value="Ald_DH_N"/>
</dbReference>
<sequence>MNLTGKQIIGNDFAGGGANSFQAINPKSGEELATAFFEATATDVEHAAGKAEHAFQIYRGKSSEERAVFLEAIAAEIEHLGNDLIVRCVSETGLPVGRIEGERGRTTGQLLLFAQFLREGSWVQATIDTALPDRKPLPKPDIRSMQKAVGPVLVFGASNFPLAFSVAGGDTVSALAAGCPVIVKAHPAHPGTCELIATAIINAAKRTNMPDGVFSMLHGGIEIGTSLVMRPEIKAIGFTGSNKGGKAIFDAAASRPEPILVYAEMGSVNPVFVLPGGIKKTADSIAQGFSNSVNLGVGQFCTNPGMLLLQRSAESNSFLNQVAIEFAASAGGTMLTPGIQSAYTNSTMNTKLLTGVSLLAEGRSSEDFTGVTPALFYTNAENLHKYESLSEENFGPSSVVVQAEEKKDLLNIASKLSGHLTATVFGTPEDLEEYKELLYILEQKAGRLIINAFPTGVEVTHAMVHGGPFPATTNAASTSVGTNAIYRFTRPVAYQGFSEALLPAELKDSNPLNITRKINGKYLCNTSV</sequence>
<dbReference type="RefSeq" id="WP_084289498.1">
    <property type="nucleotide sequence ID" value="NZ_FWYB01000005.1"/>
</dbReference>
<dbReference type="PANTHER" id="PTHR43353">
    <property type="entry name" value="SUCCINATE-SEMIALDEHYDE DEHYDROGENASE, MITOCHONDRIAL"/>
    <property type="match status" value="1"/>
</dbReference>
<dbReference type="SUPFAM" id="SSF53720">
    <property type="entry name" value="ALDH-like"/>
    <property type="match status" value="1"/>
</dbReference>
<dbReference type="InterPro" id="IPR016161">
    <property type="entry name" value="Ald_DH/histidinol_DH"/>
</dbReference>
<dbReference type="OrthoDB" id="9770537at2"/>
<feature type="domain" description="Aldehyde dehydrogenase" evidence="2">
    <location>
        <begin position="19"/>
        <end position="467"/>
    </location>
</feature>
<gene>
    <name evidence="3" type="ORF">SAMN04488101_105160</name>
</gene>
<dbReference type="PANTHER" id="PTHR43353:SF3">
    <property type="entry name" value="ALDEHYDE DEHYDROGENASE-RELATED"/>
    <property type="match status" value="1"/>
</dbReference>
<dbReference type="InterPro" id="IPR016163">
    <property type="entry name" value="Ald_DH_C"/>
</dbReference>
<dbReference type="Gene3D" id="3.40.605.10">
    <property type="entry name" value="Aldehyde Dehydrogenase, Chain A, domain 1"/>
    <property type="match status" value="1"/>
</dbReference>
<dbReference type="InterPro" id="IPR044151">
    <property type="entry name" value="ALDH_KGSADH"/>
</dbReference>
<dbReference type="AlphaFoldDB" id="A0A1W2D252"/>
<evidence type="ECO:0000313" key="4">
    <source>
        <dbReference type="Proteomes" id="UP000192678"/>
    </source>
</evidence>
<evidence type="ECO:0000313" key="3">
    <source>
        <dbReference type="EMBL" id="SMC91104.1"/>
    </source>
</evidence>
<name>A0A1W2D252_9SPHI</name>
<dbReference type="InterPro" id="IPR015590">
    <property type="entry name" value="Aldehyde_DH_dom"/>
</dbReference>
<keyword evidence="1" id="KW-0560">Oxidoreductase</keyword>
<protein>
    <submittedName>
        <fullName evidence="3">NADP-dependent aldehyde dehydrogenase</fullName>
    </submittedName>
</protein>
<reference evidence="3 4" key="1">
    <citation type="submission" date="2017-04" db="EMBL/GenBank/DDBJ databases">
        <authorList>
            <person name="Afonso C.L."/>
            <person name="Miller P.J."/>
            <person name="Scott M.A."/>
            <person name="Spackman E."/>
            <person name="Goraichik I."/>
            <person name="Dimitrov K.M."/>
            <person name="Suarez D.L."/>
            <person name="Swayne D.E."/>
        </authorList>
    </citation>
    <scope>NUCLEOTIDE SEQUENCE [LARGE SCALE GENOMIC DNA]</scope>
    <source>
        <strain evidence="3 4">DSM 19625</strain>
    </source>
</reference>
<dbReference type="InterPro" id="IPR050740">
    <property type="entry name" value="Aldehyde_DH_Superfamily"/>
</dbReference>